<accession>A0AA87AJI6</accession>
<dbReference type="Proteomes" id="UP000004773">
    <property type="component" value="Unassembled WGS sequence"/>
</dbReference>
<gene>
    <name evidence="1" type="ORF">HMPREF0428_01828</name>
</gene>
<proteinExistence type="predicted"/>
<dbReference type="AlphaFoldDB" id="A0AA87AJI6"/>
<sequence>METVAEMIRVVKEHYNLNDTLLAVELGVKSTGNITQWRKGETKPNKDRYIKLKALYEKVMKLKEDQTEETQVNVKERYELKYPENGTLLFYNDITTGAIREILYDADEMDIVNVYSFGMLYKTREEAIQKRLEFLLLKRINDWAEEHNEGWTPNWEDENERRYFVEYDNRYEYLGCYSSITINPLSKLPYFKSKEIAEQFIEEFGEQIKEVLFNKEGN</sequence>
<dbReference type="RefSeq" id="WP_003148009.1">
    <property type="nucleotide sequence ID" value="NZ_GL883586.1"/>
</dbReference>
<reference evidence="1 2" key="1">
    <citation type="submission" date="2011-03" db="EMBL/GenBank/DDBJ databases">
        <title>The Genome Sequence of Gemella haemolysans M341.</title>
        <authorList>
            <consortium name="The Broad Institute Genome Sequencing Platform"/>
            <consortium name="The Broad Institute Genome Sequencing Center for Infectious Disease"/>
            <person name="Earl A."/>
            <person name="Ward D."/>
            <person name="Feldgarden M."/>
            <person name="Gevers D."/>
            <person name="Sibley C.D."/>
            <person name="Field T.R."/>
            <person name="Grinwis M."/>
            <person name="Eshaghurshan C.S."/>
            <person name="Surette M.G."/>
            <person name="Young S.K."/>
            <person name="Zeng Q."/>
            <person name="Gargeya S."/>
            <person name="Fitzgerald M."/>
            <person name="Haas B."/>
            <person name="Abouelleil A."/>
            <person name="Alvarado L."/>
            <person name="Arachchi H.M."/>
            <person name="Berlin A."/>
            <person name="Brown A."/>
            <person name="Chapman S.B."/>
            <person name="Chen Z."/>
            <person name="Dunbar C."/>
            <person name="Freedman E."/>
            <person name="Gearin G."/>
            <person name="Gellesch M."/>
            <person name="Goldberg J."/>
            <person name="Griggs A."/>
            <person name="Gujja S."/>
            <person name="Heilman E.R."/>
            <person name="Heiman D."/>
            <person name="Howarth C."/>
            <person name="Larson L."/>
            <person name="Lui A."/>
            <person name="MacDonald P.J.P."/>
            <person name="Mehta T."/>
            <person name="Montmayeur A."/>
            <person name="Murphy C."/>
            <person name="Neiman D."/>
            <person name="Pearson M."/>
            <person name="Priest M."/>
            <person name="Roberts A."/>
            <person name="Saif S."/>
            <person name="Shea T."/>
            <person name="Shenoy N."/>
            <person name="Sisk P."/>
            <person name="Stolte C."/>
            <person name="Sykes S."/>
            <person name="White J."/>
            <person name="Yandava C."/>
            <person name="Wortman J."/>
            <person name="Nusbaum C."/>
            <person name="Birren B."/>
        </authorList>
    </citation>
    <scope>NUCLEOTIDE SEQUENCE [LARGE SCALE GENOMIC DNA]</scope>
    <source>
        <strain evidence="1 2">M341</strain>
    </source>
</reference>
<name>A0AA87AJI6_9BACL</name>
<evidence type="ECO:0000313" key="1">
    <source>
        <dbReference type="EMBL" id="EGF86026.1"/>
    </source>
</evidence>
<dbReference type="EMBL" id="ACRO01000047">
    <property type="protein sequence ID" value="EGF86026.1"/>
    <property type="molecule type" value="Genomic_DNA"/>
</dbReference>
<evidence type="ECO:0000313" key="2">
    <source>
        <dbReference type="Proteomes" id="UP000004773"/>
    </source>
</evidence>
<organism evidence="1 2">
    <name type="scientific">Gemella haemolysans M341</name>
    <dbReference type="NCBI Taxonomy" id="562981"/>
    <lineage>
        <taxon>Bacteria</taxon>
        <taxon>Bacillati</taxon>
        <taxon>Bacillota</taxon>
        <taxon>Bacilli</taxon>
        <taxon>Bacillales</taxon>
        <taxon>Gemellaceae</taxon>
        <taxon>Gemella</taxon>
    </lineage>
</organism>
<comment type="caution">
    <text evidence="1">The sequence shown here is derived from an EMBL/GenBank/DDBJ whole genome shotgun (WGS) entry which is preliminary data.</text>
</comment>
<protein>
    <submittedName>
        <fullName evidence="1">Uncharacterized protein</fullName>
    </submittedName>
</protein>